<reference evidence="1 2" key="1">
    <citation type="submission" date="2019-02" db="EMBL/GenBank/DDBJ databases">
        <title>Prokaryotic population dynamics and viral predation in marine succession experiment using metagenomics: the confinement effect.</title>
        <authorList>
            <person name="Haro-Moreno J.M."/>
            <person name="Rodriguez-Valera F."/>
            <person name="Lopez-Perez M."/>
        </authorList>
    </citation>
    <scope>NUCLEOTIDE SEQUENCE [LARGE SCALE GENOMIC DNA]</scope>
    <source>
        <strain evidence="1">MED-G158</strain>
    </source>
</reference>
<evidence type="ECO:0000313" key="2">
    <source>
        <dbReference type="Proteomes" id="UP000320404"/>
    </source>
</evidence>
<protein>
    <recommendedName>
        <fullName evidence="3">Exo-alpha-sialidase</fullName>
    </recommendedName>
</protein>
<dbReference type="Proteomes" id="UP000320404">
    <property type="component" value="Unassembled WGS sequence"/>
</dbReference>
<comment type="caution">
    <text evidence="1">The sequence shown here is derived from an EMBL/GenBank/DDBJ whole genome shotgun (WGS) entry which is preliminary data.</text>
</comment>
<organism evidence="1 2">
    <name type="scientific">OM182 bacterium</name>
    <dbReference type="NCBI Taxonomy" id="2510334"/>
    <lineage>
        <taxon>Bacteria</taxon>
        <taxon>Pseudomonadati</taxon>
        <taxon>Pseudomonadota</taxon>
        <taxon>Gammaproteobacteria</taxon>
        <taxon>OMG group</taxon>
        <taxon>OM182 clade</taxon>
    </lineage>
</organism>
<proteinExistence type="predicted"/>
<dbReference type="InterPro" id="IPR036278">
    <property type="entry name" value="Sialidase_sf"/>
</dbReference>
<gene>
    <name evidence="1" type="ORF">EVA69_05655</name>
</gene>
<accession>A0A520RWK0</accession>
<dbReference type="AlphaFoldDB" id="A0A520RWK0"/>
<dbReference type="SUPFAM" id="SSF50939">
    <property type="entry name" value="Sialidases"/>
    <property type="match status" value="1"/>
</dbReference>
<evidence type="ECO:0000313" key="1">
    <source>
        <dbReference type="EMBL" id="RZO74613.1"/>
    </source>
</evidence>
<evidence type="ECO:0008006" key="3">
    <source>
        <dbReference type="Google" id="ProtNLM"/>
    </source>
</evidence>
<dbReference type="EMBL" id="SHAH01000093">
    <property type="protein sequence ID" value="RZO74613.1"/>
    <property type="molecule type" value="Genomic_DNA"/>
</dbReference>
<sequence>MLDSPAPVNSHLSRVVSDTSGQIYLSWVSEEGDLARFSYSKLTESGWSRTELISSGSDWFVNWADFPMLSVNGDNMAAHWLRMSAEGTYDYNIEASFSDVQNQDWSEPRVIHSDGVSAEHGFVSMLPLKDGSTLITWLDGRNTKNGDEYGEMTLRAGIFSSSGQILSEWKLDSRACDCCQTSSAMTSSGPVVVYRDRSAEEIRDIAMTRYLNGQWTEPRPVHEDNWQIAGCPVNGPSVSAKNEQVAVAWFTAKDDTPKVQLALSSDSGASFTAPVLVASPETNGRVGTALLDSGKIIVSWIDTSSIEAKIMLSVFSGEAELLQQVEVANISASRRSGFPIIESVGESVYISWTDLSDSLQVRVARVSVK</sequence>
<name>A0A520RWK0_9GAMM</name>